<evidence type="ECO:0000313" key="2">
    <source>
        <dbReference type="EMBL" id="KIE44291.1"/>
    </source>
</evidence>
<keyword evidence="3" id="KW-1185">Reference proteome</keyword>
<dbReference type="RefSeq" id="WP_039635813.1">
    <property type="nucleotide sequence ID" value="NZ_AYSO01000020.1"/>
</dbReference>
<comment type="caution">
    <text evidence="2">The sequence shown here is derived from an EMBL/GenBank/DDBJ whole genome shotgun (WGS) entry which is preliminary data.</text>
</comment>
<dbReference type="EMBL" id="AYSO01000020">
    <property type="protein sequence ID" value="KIE44291.1"/>
    <property type="molecule type" value="Genomic_DNA"/>
</dbReference>
<dbReference type="SUPFAM" id="SSF51905">
    <property type="entry name" value="FAD/NAD(P)-binding domain"/>
    <property type="match status" value="1"/>
</dbReference>
<dbReference type="Pfam" id="PF01593">
    <property type="entry name" value="Amino_oxidase"/>
    <property type="match status" value="1"/>
</dbReference>
<dbReference type="InterPro" id="IPR036188">
    <property type="entry name" value="FAD/NAD-bd_sf"/>
</dbReference>
<dbReference type="AlphaFoldDB" id="A0A0C1R1D9"/>
<gene>
    <name evidence="2" type="ORF">U732_137</name>
</gene>
<dbReference type="Gene3D" id="3.50.50.60">
    <property type="entry name" value="FAD/NAD(P)-binding domain"/>
    <property type="match status" value="1"/>
</dbReference>
<feature type="domain" description="Amine oxidase" evidence="1">
    <location>
        <begin position="69"/>
        <end position="552"/>
    </location>
</feature>
<name>A0A0C1R1D9_9CLOT</name>
<proteinExistence type="predicted"/>
<evidence type="ECO:0000259" key="1">
    <source>
        <dbReference type="Pfam" id="PF01593"/>
    </source>
</evidence>
<dbReference type="PANTHER" id="PTHR10742:SF410">
    <property type="entry name" value="LYSINE-SPECIFIC HISTONE DEMETHYLASE 2"/>
    <property type="match status" value="1"/>
</dbReference>
<dbReference type="Gene3D" id="1.20.1440.240">
    <property type="match status" value="1"/>
</dbReference>
<dbReference type="GO" id="GO:0016491">
    <property type="term" value="F:oxidoreductase activity"/>
    <property type="evidence" value="ECO:0007669"/>
    <property type="project" value="InterPro"/>
</dbReference>
<evidence type="ECO:0000313" key="3">
    <source>
        <dbReference type="Proteomes" id="UP000031366"/>
    </source>
</evidence>
<dbReference type="OrthoDB" id="25353at2"/>
<dbReference type="STRING" id="29341.RSJ17_18175"/>
<dbReference type="SUPFAM" id="SSF54373">
    <property type="entry name" value="FAD-linked reductases, C-terminal domain"/>
    <property type="match status" value="1"/>
</dbReference>
<protein>
    <submittedName>
        <fullName evidence="2">Flavin containing amine oxidoreductase family protein</fullName>
    </submittedName>
</protein>
<accession>A0A0C1R1D9</accession>
<dbReference type="Gene3D" id="3.90.660.10">
    <property type="match status" value="1"/>
</dbReference>
<organism evidence="2 3">
    <name type="scientific">Clostridium argentinense CDC 2741</name>
    <dbReference type="NCBI Taxonomy" id="1418104"/>
    <lineage>
        <taxon>Bacteria</taxon>
        <taxon>Bacillati</taxon>
        <taxon>Bacillota</taxon>
        <taxon>Clostridia</taxon>
        <taxon>Eubacteriales</taxon>
        <taxon>Clostridiaceae</taxon>
        <taxon>Clostridium</taxon>
    </lineage>
</organism>
<sequence length="563" mass="64862">MSIEMLKLHPRNPTNEQRYEMVKEALNEAGRPEDFYNVINLLSPPPDITNYAPPLSLKGVRIGIIGGGVAGLSSAFELRKLGADITIYEALKDRIGGRIYTYYFDKSKKLYGELGAMRVPASHETTWHYINLFSLRTNPFVQYNPMTFLLVRNRRIRNTSENIEKYIYPLFPLRKWERDTPWDELHNYGMISSMNNLTPKERTDILRILPRYSTPYEYLDNLSIRQVLQKNKLSQGAIELIAGIDVLTSPFFNASYNELMQENYPVTFNYLYQIDGGMVNLPLAFHRSLTSEEPTEYENIPQHILGTCKWKSGCVVTGIYKTSNKHERVSIEYRNTDNNRTYMETFDYVICANPFSTLREVDVAPVFSARKMQAIKEFTYENSLKTFFYCKRRFWEDDEYYGGILGGVSYTDEAIQSIVYPSDHAVRQVYCPEEPGILLASYSLSLDSIRVGGMKEEAKFELTKRQVEKVHGLPAGYLDNIVKEYKSIDWNTEPYFRGAFAVNAPGQKQLFTYNILQPEYNGRIFFAGEHASANHAWIQGALYSGKFTANNLAKYAISHKNQC</sequence>
<reference evidence="2 3" key="1">
    <citation type="journal article" date="2015" name="Infect. Genet. Evol.">
        <title>Genomic sequences of six botulinum neurotoxin-producing strains representing three clostridial species illustrate the mobility and diversity of botulinum neurotoxin genes.</title>
        <authorList>
            <person name="Smith T.J."/>
            <person name="Hill K.K."/>
            <person name="Xie G."/>
            <person name="Foley B.T."/>
            <person name="Williamson C.H."/>
            <person name="Foster J.T."/>
            <person name="Johnson S.L."/>
            <person name="Chertkov O."/>
            <person name="Teshima H."/>
            <person name="Gibbons H.S."/>
            <person name="Johnsky L.A."/>
            <person name="Karavis M.A."/>
            <person name="Smith L.A."/>
        </authorList>
    </citation>
    <scope>NUCLEOTIDE SEQUENCE [LARGE SCALE GENOMIC DNA]</scope>
    <source>
        <strain evidence="2 3">CDC 2741</strain>
    </source>
</reference>
<dbReference type="InterPro" id="IPR050281">
    <property type="entry name" value="Flavin_monoamine_oxidase"/>
</dbReference>
<dbReference type="InterPro" id="IPR002937">
    <property type="entry name" value="Amino_oxidase"/>
</dbReference>
<dbReference type="PANTHER" id="PTHR10742">
    <property type="entry name" value="FLAVIN MONOAMINE OXIDASE"/>
    <property type="match status" value="1"/>
</dbReference>
<dbReference type="Proteomes" id="UP000031366">
    <property type="component" value="Unassembled WGS sequence"/>
</dbReference>